<comment type="caution">
    <text evidence="1">The sequence shown here is derived from an EMBL/GenBank/DDBJ whole genome shotgun (WGS) entry which is preliminary data.</text>
</comment>
<organism evidence="1 2">
    <name type="scientific">Marinobacter nanhaiticus D15-8W</name>
    <dbReference type="NCBI Taxonomy" id="626887"/>
    <lineage>
        <taxon>Bacteria</taxon>
        <taxon>Pseudomonadati</taxon>
        <taxon>Pseudomonadota</taxon>
        <taxon>Gammaproteobacteria</taxon>
        <taxon>Pseudomonadales</taxon>
        <taxon>Marinobacteraceae</taxon>
        <taxon>Marinobacter</taxon>
    </lineage>
</organism>
<dbReference type="EMBL" id="APLQ01000014">
    <property type="protein sequence ID" value="ENO14056.1"/>
    <property type="molecule type" value="Genomic_DNA"/>
</dbReference>
<dbReference type="SUPFAM" id="SSF160631">
    <property type="entry name" value="SMI1/KNR4-like"/>
    <property type="match status" value="1"/>
</dbReference>
<name>N6WR53_9GAMM</name>
<gene>
    <name evidence="1" type="ORF">J057_21720</name>
</gene>
<dbReference type="Proteomes" id="UP000013165">
    <property type="component" value="Unassembled WGS sequence"/>
</dbReference>
<evidence type="ECO:0000313" key="1">
    <source>
        <dbReference type="EMBL" id="ENO14056.1"/>
    </source>
</evidence>
<dbReference type="HOGENOM" id="CLU_1813506_0_0_6"/>
<keyword evidence="2" id="KW-1185">Reference proteome</keyword>
<proteinExistence type="predicted"/>
<sequence>MSSDDMRTLTQIQNVVAVDWYMSLLKRGPFIGANLALDDDDDQSGMGVEFIWMTPEQTVDEALKAYPGRLVLKLGLLPIGMCAEGTGDPYFLDLRGDFNEDPPLVRVPHDFAGGGDSYPLDKIEKISDHLSEFLRLSKIEDG</sequence>
<protein>
    <submittedName>
        <fullName evidence="1">Uncharacterized protein</fullName>
    </submittedName>
</protein>
<evidence type="ECO:0000313" key="2">
    <source>
        <dbReference type="Proteomes" id="UP000013165"/>
    </source>
</evidence>
<accession>N6WR53</accession>
<dbReference type="AlphaFoldDB" id="N6WR53"/>
<reference evidence="1 2" key="1">
    <citation type="journal article" date="2013" name="Genome Announc.">
        <title>Genome Sequence of the Polycyclic Aromatic Hydrocarbon-Degrading Bacterium Strain Marinobacter nanhaiticus D15-8WT.</title>
        <authorList>
            <person name="Cui Z."/>
            <person name="Gao W."/>
            <person name="Li Q."/>
            <person name="Xu G."/>
            <person name="Zheng L."/>
        </authorList>
    </citation>
    <scope>NUCLEOTIDE SEQUENCE [LARGE SCALE GENOMIC DNA]</scope>
    <source>
        <strain evidence="1 2">D15-8W</strain>
    </source>
</reference>
<dbReference type="InterPro" id="IPR037883">
    <property type="entry name" value="Knr4/Smi1-like_sf"/>
</dbReference>